<keyword evidence="2" id="KW-0805">Transcription regulation</keyword>
<dbReference type="Gene3D" id="4.10.240.10">
    <property type="entry name" value="Zn(2)-C6 fungal-type DNA-binding domain"/>
    <property type="match status" value="1"/>
</dbReference>
<evidence type="ECO:0000313" key="8">
    <source>
        <dbReference type="EMBL" id="KAK7685929.1"/>
    </source>
</evidence>
<evidence type="ECO:0000313" key="9">
    <source>
        <dbReference type="Proteomes" id="UP001385951"/>
    </source>
</evidence>
<dbReference type="InterPro" id="IPR001138">
    <property type="entry name" value="Zn2Cys6_DnaBD"/>
</dbReference>
<protein>
    <recommendedName>
        <fullName evidence="7">Zn(2)-C6 fungal-type domain-containing protein</fullName>
    </recommendedName>
</protein>
<evidence type="ECO:0000256" key="3">
    <source>
        <dbReference type="ARBA" id="ARBA00023125"/>
    </source>
</evidence>
<organism evidence="8 9">
    <name type="scientific">Cerrena zonata</name>
    <dbReference type="NCBI Taxonomy" id="2478898"/>
    <lineage>
        <taxon>Eukaryota</taxon>
        <taxon>Fungi</taxon>
        <taxon>Dikarya</taxon>
        <taxon>Basidiomycota</taxon>
        <taxon>Agaricomycotina</taxon>
        <taxon>Agaricomycetes</taxon>
        <taxon>Polyporales</taxon>
        <taxon>Cerrenaceae</taxon>
        <taxon>Cerrena</taxon>
    </lineage>
</organism>
<dbReference type="GO" id="GO:0008270">
    <property type="term" value="F:zinc ion binding"/>
    <property type="evidence" value="ECO:0007669"/>
    <property type="project" value="InterPro"/>
</dbReference>
<dbReference type="GO" id="GO:0043565">
    <property type="term" value="F:sequence-specific DNA binding"/>
    <property type="evidence" value="ECO:0007669"/>
    <property type="project" value="TreeGrafter"/>
</dbReference>
<dbReference type="SUPFAM" id="SSF57701">
    <property type="entry name" value="Zn2/Cys6 DNA-binding domain"/>
    <property type="match status" value="1"/>
</dbReference>
<evidence type="ECO:0000256" key="2">
    <source>
        <dbReference type="ARBA" id="ARBA00023015"/>
    </source>
</evidence>
<accession>A0AAW0G6I9</accession>
<keyword evidence="5" id="KW-0539">Nucleus</keyword>
<comment type="caution">
    <text evidence="8">The sequence shown here is derived from an EMBL/GenBank/DDBJ whole genome shotgun (WGS) entry which is preliminary data.</text>
</comment>
<dbReference type="GO" id="GO:0000981">
    <property type="term" value="F:DNA-binding transcription factor activity, RNA polymerase II-specific"/>
    <property type="evidence" value="ECO:0007669"/>
    <property type="project" value="InterPro"/>
</dbReference>
<dbReference type="InterPro" id="IPR036864">
    <property type="entry name" value="Zn2-C6_fun-type_DNA-bd_sf"/>
</dbReference>
<dbReference type="Proteomes" id="UP001385951">
    <property type="component" value="Unassembled WGS sequence"/>
</dbReference>
<feature type="compositionally biased region" description="Basic residues" evidence="6">
    <location>
        <begin position="1"/>
        <end position="10"/>
    </location>
</feature>
<proteinExistence type="predicted"/>
<evidence type="ECO:0000256" key="5">
    <source>
        <dbReference type="ARBA" id="ARBA00023242"/>
    </source>
</evidence>
<evidence type="ECO:0000256" key="1">
    <source>
        <dbReference type="ARBA" id="ARBA00004123"/>
    </source>
</evidence>
<sequence>MTQSPRKHRSQSGSPSLKIKSPSPKQKKTKRLAKACDNCHRGKRKCDGTGPCSTCFYAGKTCIYTNNLGVQIPPPVRPHDDLQTIIDKIDLNQREYAMLTYRTTTSAAASVVQTLTQPHSQLPHSQLPHSQLPHSQLLQSQPQPYVYQTSPSPSAAASSLLNSPSVIDCYSFDQGMGYSHATYQHWNNSIGEL</sequence>
<keyword evidence="9" id="KW-1185">Reference proteome</keyword>
<feature type="compositionally biased region" description="Low complexity" evidence="6">
    <location>
        <begin position="12"/>
        <end position="24"/>
    </location>
</feature>
<dbReference type="EMBL" id="JASBNA010000018">
    <property type="protein sequence ID" value="KAK7685929.1"/>
    <property type="molecule type" value="Genomic_DNA"/>
</dbReference>
<dbReference type="Pfam" id="PF00172">
    <property type="entry name" value="Zn_clus"/>
    <property type="match status" value="1"/>
</dbReference>
<reference evidence="8 9" key="1">
    <citation type="submission" date="2022-09" db="EMBL/GenBank/DDBJ databases">
        <authorList>
            <person name="Palmer J.M."/>
        </authorList>
    </citation>
    <scope>NUCLEOTIDE SEQUENCE [LARGE SCALE GENOMIC DNA]</scope>
    <source>
        <strain evidence="8 9">DSM 7382</strain>
    </source>
</reference>
<gene>
    <name evidence="8" type="ORF">QCA50_010738</name>
</gene>
<comment type="subcellular location">
    <subcellularLocation>
        <location evidence="1">Nucleus</location>
    </subcellularLocation>
</comment>
<evidence type="ECO:0000256" key="6">
    <source>
        <dbReference type="SAM" id="MobiDB-lite"/>
    </source>
</evidence>
<dbReference type="AlphaFoldDB" id="A0AAW0G6I9"/>
<dbReference type="GO" id="GO:0005634">
    <property type="term" value="C:nucleus"/>
    <property type="evidence" value="ECO:0007669"/>
    <property type="project" value="UniProtKB-SubCell"/>
</dbReference>
<evidence type="ECO:0000256" key="4">
    <source>
        <dbReference type="ARBA" id="ARBA00023163"/>
    </source>
</evidence>
<dbReference type="PANTHER" id="PTHR47540:SF2">
    <property type="entry name" value="ZN(II)2CYS6 TRANSCRIPTION FACTOR (EUROFUNG)"/>
    <property type="match status" value="1"/>
</dbReference>
<feature type="region of interest" description="Disordered" evidence="6">
    <location>
        <begin position="1"/>
        <end position="30"/>
    </location>
</feature>
<dbReference type="PROSITE" id="PS00463">
    <property type="entry name" value="ZN2_CY6_FUNGAL_1"/>
    <property type="match status" value="1"/>
</dbReference>
<keyword evidence="4" id="KW-0804">Transcription</keyword>
<dbReference type="PROSITE" id="PS50048">
    <property type="entry name" value="ZN2_CY6_FUNGAL_2"/>
    <property type="match status" value="1"/>
</dbReference>
<evidence type="ECO:0000259" key="7">
    <source>
        <dbReference type="PROSITE" id="PS50048"/>
    </source>
</evidence>
<dbReference type="InterPro" id="IPR051711">
    <property type="entry name" value="Stress_Response_Reg"/>
</dbReference>
<feature type="domain" description="Zn(2)-C6 fungal-type" evidence="7">
    <location>
        <begin position="35"/>
        <end position="64"/>
    </location>
</feature>
<name>A0AAW0G6I9_9APHY</name>
<dbReference type="SMART" id="SM00066">
    <property type="entry name" value="GAL4"/>
    <property type="match status" value="1"/>
</dbReference>
<dbReference type="CDD" id="cd00067">
    <property type="entry name" value="GAL4"/>
    <property type="match status" value="1"/>
</dbReference>
<dbReference type="GO" id="GO:0045944">
    <property type="term" value="P:positive regulation of transcription by RNA polymerase II"/>
    <property type="evidence" value="ECO:0007669"/>
    <property type="project" value="TreeGrafter"/>
</dbReference>
<keyword evidence="3" id="KW-0238">DNA-binding</keyword>
<dbReference type="PANTHER" id="PTHR47540">
    <property type="entry name" value="THIAMINE REPRESSIBLE GENES REGULATORY PROTEIN THI5"/>
    <property type="match status" value="1"/>
</dbReference>